<evidence type="ECO:0000256" key="4">
    <source>
        <dbReference type="ARBA" id="ARBA00022801"/>
    </source>
</evidence>
<sequence>MTALRPMTFLSELAANASERNVGVLIYSGNDDSLNTTFGGVQGYTRKPSTPWFDDNGELAGVVHQERNWTYVLVAGAGHLVPQQQPSRAYVILREFILGNNRTGLVVNTTETVSVVGGESSSLAVDVFPGQSGIYMGSGTTQSTYTFPAATVAAWQSFMATETATPSGTVAGDLSSMGLQTSHAVSAPEASLVISGLSVFITLFIQWLE</sequence>
<dbReference type="STRING" id="98765.A0A2R6NJI2"/>
<dbReference type="Proteomes" id="UP000186601">
    <property type="component" value="Unassembled WGS sequence"/>
</dbReference>
<accession>A0A2R6NJI2</accession>
<dbReference type="SUPFAM" id="SSF53474">
    <property type="entry name" value="alpha/beta-Hydrolases"/>
    <property type="match status" value="1"/>
</dbReference>
<name>A0A2R6NJI2_9APHY</name>
<evidence type="ECO:0000256" key="5">
    <source>
        <dbReference type="ARBA" id="ARBA00023180"/>
    </source>
</evidence>
<evidence type="ECO:0000313" key="7">
    <source>
        <dbReference type="Proteomes" id="UP000186601"/>
    </source>
</evidence>
<dbReference type="InterPro" id="IPR029058">
    <property type="entry name" value="AB_hydrolase_fold"/>
</dbReference>
<evidence type="ECO:0000256" key="3">
    <source>
        <dbReference type="ARBA" id="ARBA00022670"/>
    </source>
</evidence>
<evidence type="ECO:0000313" key="6">
    <source>
        <dbReference type="EMBL" id="PSR72471.1"/>
    </source>
</evidence>
<comment type="caution">
    <text evidence="6">The sequence shown here is derived from an EMBL/GenBank/DDBJ whole genome shotgun (WGS) entry which is preliminary data.</text>
</comment>
<dbReference type="AlphaFoldDB" id="A0A2R6NJI2"/>
<organism evidence="6 7">
    <name type="scientific">Hermanssonia centrifuga</name>
    <dbReference type="NCBI Taxonomy" id="98765"/>
    <lineage>
        <taxon>Eukaryota</taxon>
        <taxon>Fungi</taxon>
        <taxon>Dikarya</taxon>
        <taxon>Basidiomycota</taxon>
        <taxon>Agaricomycotina</taxon>
        <taxon>Agaricomycetes</taxon>
        <taxon>Polyporales</taxon>
        <taxon>Meruliaceae</taxon>
        <taxon>Hermanssonia</taxon>
    </lineage>
</organism>
<dbReference type="OrthoDB" id="443318at2759"/>
<keyword evidence="5" id="KW-0325">Glycoprotein</keyword>
<keyword evidence="2" id="KW-0121">Carboxypeptidase</keyword>
<proteinExistence type="inferred from homology"/>
<keyword evidence="3" id="KW-0645">Protease</keyword>
<dbReference type="Gene3D" id="3.40.50.1820">
    <property type="entry name" value="alpha/beta hydrolase"/>
    <property type="match status" value="1"/>
</dbReference>
<dbReference type="GO" id="GO:0006508">
    <property type="term" value="P:proteolysis"/>
    <property type="evidence" value="ECO:0007669"/>
    <property type="project" value="UniProtKB-KW"/>
</dbReference>
<keyword evidence="7" id="KW-1185">Reference proteome</keyword>
<comment type="similarity">
    <text evidence="1">Belongs to the peptidase S10 family.</text>
</comment>
<gene>
    <name evidence="6" type="ORF">PHLCEN_2v11685</name>
</gene>
<protein>
    <recommendedName>
        <fullName evidence="8">Serine carboxypeptidase</fullName>
    </recommendedName>
</protein>
<dbReference type="EMBL" id="MLYV02001176">
    <property type="protein sequence ID" value="PSR72471.1"/>
    <property type="molecule type" value="Genomic_DNA"/>
</dbReference>
<dbReference type="GO" id="GO:0004185">
    <property type="term" value="F:serine-type carboxypeptidase activity"/>
    <property type="evidence" value="ECO:0007669"/>
    <property type="project" value="InterPro"/>
</dbReference>
<evidence type="ECO:0000256" key="1">
    <source>
        <dbReference type="ARBA" id="ARBA00009431"/>
    </source>
</evidence>
<evidence type="ECO:0008006" key="8">
    <source>
        <dbReference type="Google" id="ProtNLM"/>
    </source>
</evidence>
<keyword evidence="4" id="KW-0378">Hydrolase</keyword>
<evidence type="ECO:0000256" key="2">
    <source>
        <dbReference type="ARBA" id="ARBA00022645"/>
    </source>
</evidence>
<dbReference type="InterPro" id="IPR001563">
    <property type="entry name" value="Peptidase_S10"/>
</dbReference>
<dbReference type="Pfam" id="PF00450">
    <property type="entry name" value="Peptidase_S10"/>
    <property type="match status" value="1"/>
</dbReference>
<reference evidence="6 7" key="1">
    <citation type="submission" date="2018-02" db="EMBL/GenBank/DDBJ databases">
        <title>Genome sequence of the basidiomycete white-rot fungus Phlebia centrifuga.</title>
        <authorList>
            <person name="Granchi Z."/>
            <person name="Peng M."/>
            <person name="de Vries R.P."/>
            <person name="Hilden K."/>
            <person name="Makela M.R."/>
            <person name="Grigoriev I."/>
            <person name="Riley R."/>
        </authorList>
    </citation>
    <scope>NUCLEOTIDE SEQUENCE [LARGE SCALE GENOMIC DNA]</scope>
    <source>
        <strain evidence="6 7">FBCC195</strain>
    </source>
</reference>